<accession>A0A7G9RV29</accession>
<keyword evidence="5" id="KW-1185">Reference proteome</keyword>
<keyword evidence="1" id="KW-0802">TPR repeat</keyword>
<dbReference type="PANTHER" id="PTHR12558">
    <property type="entry name" value="CELL DIVISION CYCLE 16,23,27"/>
    <property type="match status" value="1"/>
</dbReference>
<feature type="chain" id="PRO_5028837154" evidence="3">
    <location>
        <begin position="29"/>
        <end position="603"/>
    </location>
</feature>
<evidence type="ECO:0000256" key="2">
    <source>
        <dbReference type="SAM" id="Coils"/>
    </source>
</evidence>
<dbReference type="EMBL" id="CP060714">
    <property type="protein sequence ID" value="QNN59454.1"/>
    <property type="molecule type" value="Genomic_DNA"/>
</dbReference>
<dbReference type="Proteomes" id="UP000515811">
    <property type="component" value="Chromosome"/>
</dbReference>
<feature type="coiled-coil region" evidence="2">
    <location>
        <begin position="278"/>
        <end position="305"/>
    </location>
</feature>
<dbReference type="SUPFAM" id="SSF48452">
    <property type="entry name" value="TPR-like"/>
    <property type="match status" value="2"/>
</dbReference>
<keyword evidence="3" id="KW-0732">Signal</keyword>
<dbReference type="AlphaFoldDB" id="A0A7G9RV29"/>
<dbReference type="InterPro" id="IPR019734">
    <property type="entry name" value="TPR_rpt"/>
</dbReference>
<dbReference type="PROSITE" id="PS50005">
    <property type="entry name" value="TPR"/>
    <property type="match status" value="1"/>
</dbReference>
<dbReference type="Pfam" id="PF13432">
    <property type="entry name" value="TPR_16"/>
    <property type="match status" value="2"/>
</dbReference>
<dbReference type="Gene3D" id="1.25.40.10">
    <property type="entry name" value="Tetratricopeptide repeat domain"/>
    <property type="match status" value="3"/>
</dbReference>
<reference evidence="4 5" key="1">
    <citation type="submission" date="2020-08" db="EMBL/GenBank/DDBJ databases">
        <title>Genome sequence of Diaphorobacter ruginosibacter DSM 27467T.</title>
        <authorList>
            <person name="Hyun D.-W."/>
            <person name="Bae J.-W."/>
        </authorList>
    </citation>
    <scope>NUCLEOTIDE SEQUENCE [LARGE SCALE GENOMIC DNA]</scope>
    <source>
        <strain evidence="4 5">DSM 27467</strain>
    </source>
</reference>
<organism evidence="4 5">
    <name type="scientific">Diaphorobacter ruginosibacter</name>
    <dbReference type="NCBI Taxonomy" id="1715720"/>
    <lineage>
        <taxon>Bacteria</taxon>
        <taxon>Pseudomonadati</taxon>
        <taxon>Pseudomonadota</taxon>
        <taxon>Betaproteobacteria</taxon>
        <taxon>Burkholderiales</taxon>
        <taxon>Comamonadaceae</taxon>
        <taxon>Diaphorobacter</taxon>
    </lineage>
</organism>
<evidence type="ECO:0000256" key="3">
    <source>
        <dbReference type="SAM" id="SignalP"/>
    </source>
</evidence>
<evidence type="ECO:0000313" key="4">
    <source>
        <dbReference type="EMBL" id="QNN59454.1"/>
    </source>
</evidence>
<dbReference type="SMART" id="SM00028">
    <property type="entry name" value="TPR"/>
    <property type="match status" value="6"/>
</dbReference>
<evidence type="ECO:0000256" key="1">
    <source>
        <dbReference type="PROSITE-ProRule" id="PRU00339"/>
    </source>
</evidence>
<dbReference type="PANTHER" id="PTHR12558:SF33">
    <property type="entry name" value="BLL7664 PROTEIN"/>
    <property type="match status" value="1"/>
</dbReference>
<feature type="signal peptide" evidence="3">
    <location>
        <begin position="1"/>
        <end position="28"/>
    </location>
</feature>
<gene>
    <name evidence="4" type="ORF">H9K76_05120</name>
</gene>
<evidence type="ECO:0000313" key="5">
    <source>
        <dbReference type="Proteomes" id="UP000515811"/>
    </source>
</evidence>
<protein>
    <submittedName>
        <fullName evidence="4">Tetratricopeptide repeat protein</fullName>
    </submittedName>
</protein>
<sequence length="603" mass="65782">MDYYGPMMQTHRFRAVALAAVLALQVHAAWAQSPAPAEPESAAALPAEKEDVSDEKAAVDAELFYEILVGELTTGQGDPASGYALMLDAARRSGQEQLYQRATQIALQSRSAESALISARAWKDSFPQSRDANRYLLQILVVLNQVDETAGLLKQELAASPQRVKLITLKALPQIYGRVSDKTLAAKVVEEASSDELRNPATGPTAWTTIGRMRLAADNAAGALEAARNAIALDPADEGAGMLSLQLVDAGVSGADRLLGTYLSGKPHPEVRMSYARYLLQERRNDEAREQLEQLTKSNPELADAWLVLASLNLQAKRPEQADVALRQFMTLSEPNAGNPTVAKALSRAYLMEAQIATDRADYPAAQGWLAKADKVSPGDFSVNVQQASLLARQGELAKARALIQGLPAANTDEMQRKLLADAQLLKEAKQYDEASKVLGQAIELTPLDNDLLYEQAMLAEKAGRPEDMERLLRTIIRRQPDYYHASNALGYSMADRGVNLEEARGHIDAALVHAPEDPFILDSKAWVEFRLGNTQEALKIFEKIFAKQQDAEIAAHYGEVLWSAGDRNKAMAVWQQGLRSEPGNQTLKDTLKRLGATPGAPQ</sequence>
<feature type="repeat" description="TPR" evidence="1">
    <location>
        <begin position="204"/>
        <end position="237"/>
    </location>
</feature>
<proteinExistence type="predicted"/>
<name>A0A7G9RV29_9BURK</name>
<dbReference type="KEGG" id="drg:H9K76_05120"/>
<keyword evidence="2" id="KW-0175">Coiled coil</keyword>
<dbReference type="InterPro" id="IPR011990">
    <property type="entry name" value="TPR-like_helical_dom_sf"/>
</dbReference>